<protein>
    <submittedName>
        <fullName evidence="2">FxsC-like protein</fullName>
    </submittedName>
</protein>
<dbReference type="RefSeq" id="WP_106126975.1">
    <property type="nucleotide sequence ID" value="NZ_PVZG01000006.1"/>
</dbReference>
<feature type="region of interest" description="Disordered" evidence="1">
    <location>
        <begin position="379"/>
        <end position="402"/>
    </location>
</feature>
<evidence type="ECO:0000313" key="2">
    <source>
        <dbReference type="EMBL" id="PRY29308.1"/>
    </source>
</evidence>
<dbReference type="EMBL" id="PVZG01000006">
    <property type="protein sequence ID" value="PRY29308.1"/>
    <property type="molecule type" value="Genomic_DNA"/>
</dbReference>
<evidence type="ECO:0000256" key="1">
    <source>
        <dbReference type="SAM" id="MobiDB-lite"/>
    </source>
</evidence>
<keyword evidence="3" id="KW-1185">Reference proteome</keyword>
<evidence type="ECO:0000313" key="3">
    <source>
        <dbReference type="Proteomes" id="UP000239209"/>
    </source>
</evidence>
<dbReference type="AlphaFoldDB" id="A0A2T0S7A8"/>
<gene>
    <name evidence="2" type="ORF">CLV70_10625</name>
</gene>
<sequence>MAPEEHVPYFLVSHVRGDDDAYVEELFRDLRHAVGELTGQTRSADIGELARDLDPDATAWPAATADALARCQVFLPLCSARSLLNESAGRHWWIFRERLRRFRDEGGAEAPSLLPLRWTAVRDLSAGFPEFVPADPAEPRRPLGQYLRLRSLRPQYRAFVHRLAQRIVRTARAHPLGEYWPLPAPARTPNAFADAGSGAPDRLTRGTRNVRFVVAAGSRDDMEQVRSVLDYYGKESADWAPYLPVYSRPLAEQAKAVAAERLFGSEVTDLKDLRRTLDLAREARDLVVLLLDPWATRLPDSRRRLSDADGAGLPDAALLVPLSGADEESERSREELLFDVEQTLSQFLDRSDALYSGRLPTPDSFGGQLAAALEEGRNRMFRSGRKVPPSGTGGDRPILRGP</sequence>
<accession>A0A2T0S7A8</accession>
<reference evidence="2 3" key="1">
    <citation type="submission" date="2018-03" db="EMBL/GenBank/DDBJ databases">
        <title>Genomic Encyclopedia of Archaeal and Bacterial Type Strains, Phase II (KMG-II): from individual species to whole genera.</title>
        <authorList>
            <person name="Goeker M."/>
        </authorList>
    </citation>
    <scope>NUCLEOTIDE SEQUENCE [LARGE SCALE GENOMIC DNA]</scope>
    <source>
        <strain evidence="2 3">DSM 45348</strain>
    </source>
</reference>
<dbReference type="OrthoDB" id="9150238at2"/>
<dbReference type="Proteomes" id="UP000239209">
    <property type="component" value="Unassembled WGS sequence"/>
</dbReference>
<organism evidence="2 3">
    <name type="scientific">Pseudosporangium ferrugineum</name>
    <dbReference type="NCBI Taxonomy" id="439699"/>
    <lineage>
        <taxon>Bacteria</taxon>
        <taxon>Bacillati</taxon>
        <taxon>Actinomycetota</taxon>
        <taxon>Actinomycetes</taxon>
        <taxon>Micromonosporales</taxon>
        <taxon>Micromonosporaceae</taxon>
        <taxon>Pseudosporangium</taxon>
    </lineage>
</organism>
<name>A0A2T0S7A8_9ACTN</name>
<comment type="caution">
    <text evidence="2">The sequence shown here is derived from an EMBL/GenBank/DDBJ whole genome shotgun (WGS) entry which is preliminary data.</text>
</comment>
<proteinExistence type="predicted"/>
<dbReference type="InterPro" id="IPR026367">
    <property type="entry name" value="FxsC_C"/>
</dbReference>
<dbReference type="NCBIfam" id="TIGR04276">
    <property type="entry name" value="FxsC_Cterm"/>
    <property type="match status" value="1"/>
</dbReference>